<keyword evidence="2 4" id="KW-0472">Membrane</keyword>
<dbReference type="InterPro" id="IPR006665">
    <property type="entry name" value="OmpA-like"/>
</dbReference>
<keyword evidence="3" id="KW-0998">Cell outer membrane</keyword>
<dbReference type="Pfam" id="PF13488">
    <property type="entry name" value="Gly-zipper_Omp"/>
    <property type="match status" value="1"/>
</dbReference>
<feature type="region of interest" description="Disordered" evidence="5">
    <location>
        <begin position="298"/>
        <end position="383"/>
    </location>
</feature>
<evidence type="ECO:0000256" key="4">
    <source>
        <dbReference type="PROSITE-ProRule" id="PRU00473"/>
    </source>
</evidence>
<protein>
    <submittedName>
        <fullName evidence="8">OmpA family protein</fullName>
    </submittedName>
</protein>
<accession>A0AAE4K489</accession>
<dbReference type="GO" id="GO:0009279">
    <property type="term" value="C:cell outer membrane"/>
    <property type="evidence" value="ECO:0007669"/>
    <property type="project" value="UniProtKB-SubCell"/>
</dbReference>
<dbReference type="InterPro" id="IPR006664">
    <property type="entry name" value="OMP_bac"/>
</dbReference>
<evidence type="ECO:0000256" key="1">
    <source>
        <dbReference type="ARBA" id="ARBA00004442"/>
    </source>
</evidence>
<keyword evidence="6" id="KW-0732">Signal</keyword>
<dbReference type="RefSeq" id="WP_310837132.1">
    <property type="nucleotide sequence ID" value="NZ_JAVLSM010000005.1"/>
</dbReference>
<feature type="compositionally biased region" description="Basic and acidic residues" evidence="5">
    <location>
        <begin position="346"/>
        <end position="356"/>
    </location>
</feature>
<evidence type="ECO:0000256" key="3">
    <source>
        <dbReference type="ARBA" id="ARBA00023237"/>
    </source>
</evidence>
<proteinExistence type="predicted"/>
<dbReference type="InterPro" id="IPR050330">
    <property type="entry name" value="Bact_OuterMem_StrucFunc"/>
</dbReference>
<dbReference type="Pfam" id="PF00691">
    <property type="entry name" value="OmpA"/>
    <property type="match status" value="1"/>
</dbReference>
<organism evidence="8">
    <name type="scientific">Herbaspirillum huttiense subsp. nephrolepidis</name>
    <dbReference type="NCBI Taxonomy" id="3075126"/>
    <lineage>
        <taxon>Bacteria</taxon>
        <taxon>Pseudomonadati</taxon>
        <taxon>Pseudomonadota</taxon>
        <taxon>Betaproteobacteria</taxon>
        <taxon>Burkholderiales</taxon>
        <taxon>Oxalobacteraceae</taxon>
        <taxon>Herbaspirillum</taxon>
    </lineage>
</organism>
<dbReference type="PRINTS" id="PR01021">
    <property type="entry name" value="OMPADOMAIN"/>
</dbReference>
<gene>
    <name evidence="8" type="ORF">RJN63_02900</name>
</gene>
<dbReference type="PROSITE" id="PS01068">
    <property type="entry name" value="OMPA_1"/>
    <property type="match status" value="1"/>
</dbReference>
<dbReference type="InterPro" id="IPR036737">
    <property type="entry name" value="OmpA-like_sf"/>
</dbReference>
<dbReference type="InterPro" id="IPR039567">
    <property type="entry name" value="Gly-zipper"/>
</dbReference>
<feature type="signal peptide" evidence="6">
    <location>
        <begin position="1"/>
        <end position="28"/>
    </location>
</feature>
<evidence type="ECO:0000259" key="7">
    <source>
        <dbReference type="PROSITE" id="PS51123"/>
    </source>
</evidence>
<dbReference type="EMBL" id="JAVRAA010000001">
    <property type="protein sequence ID" value="MDT0335764.1"/>
    <property type="molecule type" value="Genomic_DNA"/>
</dbReference>
<dbReference type="PROSITE" id="PS51257">
    <property type="entry name" value="PROKAR_LIPOPROTEIN"/>
    <property type="match status" value="1"/>
</dbReference>
<dbReference type="InterPro" id="IPR006690">
    <property type="entry name" value="OMPA-like_CS"/>
</dbReference>
<evidence type="ECO:0000256" key="2">
    <source>
        <dbReference type="ARBA" id="ARBA00023136"/>
    </source>
</evidence>
<name>A0AAE4K489_9BURK</name>
<feature type="compositionally biased region" description="Polar residues" evidence="5">
    <location>
        <begin position="328"/>
        <end position="342"/>
    </location>
</feature>
<dbReference type="PANTHER" id="PTHR30329:SF21">
    <property type="entry name" value="LIPOPROTEIN YIAD-RELATED"/>
    <property type="match status" value="1"/>
</dbReference>
<evidence type="ECO:0000313" key="8">
    <source>
        <dbReference type="EMBL" id="MDT0335764.1"/>
    </source>
</evidence>
<feature type="compositionally biased region" description="Low complexity" evidence="5">
    <location>
        <begin position="306"/>
        <end position="323"/>
    </location>
</feature>
<dbReference type="SUPFAM" id="SSF103088">
    <property type="entry name" value="OmpA-like"/>
    <property type="match status" value="1"/>
</dbReference>
<evidence type="ECO:0000256" key="6">
    <source>
        <dbReference type="SAM" id="SignalP"/>
    </source>
</evidence>
<dbReference type="CDD" id="cd07185">
    <property type="entry name" value="OmpA_C-like"/>
    <property type="match status" value="1"/>
</dbReference>
<sequence>MTLTLRRKTLVVRTLVAAIGASFVSGCAVDPATGKPSFKETFASDDPCSQNARNIGIGVGVLAGALLGRQVGGDNKGLLVGAALGGVIGGLIGNDMDKRRCELSKIAKQYQLDLQITALDNKGEAITTTDSAKAKQETAGSVVEIRDPAGAGGHFESNSDQLTSRARDYFTAIAATYDIRKSAAEIQDPNLRKQYLEKMSQRKLLLVGHTDDTGSSRLNAELSERRARAVSRFMQEHGVPAASLYFQGAGEFYPIASNDTEDGRSRNRRVEIVELSDKASFDNYLAARRPRVEFYRQEKSDAPTVAQSGASTGVTAAAATQGVPRTRAATSAKNNTARTTRSADVVAKDNRSDGKGDAAATAPAPKTSASVPAANAPASASTRKAALPDSGDWIDFGGAPLIASSDTAAIGKVEGKRPFFSLISPAYADEPPVLADCTRDRPRAANGVKSLADGKAYRTSEHIPGLYGKTWTEQVNGHQVVINRIAVLAGDGTLANLPEFKVYKNYDAARRTSAKADVQLQPEVNTYLGSKGLLYRIFLKGQGGMQCADIVFDAGGGSAARAGRLVYLRANTPYAADFKPRMYQ</sequence>
<feature type="domain" description="OmpA-like" evidence="7">
    <location>
        <begin position="142"/>
        <end position="278"/>
    </location>
</feature>
<dbReference type="Gene3D" id="3.30.1330.60">
    <property type="entry name" value="OmpA-like domain"/>
    <property type="match status" value="1"/>
</dbReference>
<reference evidence="8" key="1">
    <citation type="submission" date="2023-02" db="EMBL/GenBank/DDBJ databases">
        <title>Description of Herbaspirillum huttiense subsp. nephrolepsisexaltata and Herbaspirillum huttiense subsp. lycopersicon.</title>
        <authorList>
            <person name="Poudel M."/>
            <person name="Sharma A."/>
            <person name="Goss E."/>
            <person name="Tapia J.H."/>
            <person name="Harmon C.M."/>
            <person name="Jones J.B."/>
        </authorList>
    </citation>
    <scope>NUCLEOTIDE SEQUENCE</scope>
    <source>
        <strain evidence="8">NC40101</strain>
    </source>
</reference>
<dbReference type="PANTHER" id="PTHR30329">
    <property type="entry name" value="STATOR ELEMENT OF FLAGELLAR MOTOR COMPLEX"/>
    <property type="match status" value="1"/>
</dbReference>
<feature type="compositionally biased region" description="Low complexity" evidence="5">
    <location>
        <begin position="357"/>
        <end position="383"/>
    </location>
</feature>
<comment type="caution">
    <text evidence="8">The sequence shown here is derived from an EMBL/GenBank/DDBJ whole genome shotgun (WGS) entry which is preliminary data.</text>
</comment>
<feature type="chain" id="PRO_5041902722" evidence="6">
    <location>
        <begin position="29"/>
        <end position="584"/>
    </location>
</feature>
<evidence type="ECO:0000256" key="5">
    <source>
        <dbReference type="SAM" id="MobiDB-lite"/>
    </source>
</evidence>
<dbReference type="PROSITE" id="PS51123">
    <property type="entry name" value="OMPA_2"/>
    <property type="match status" value="1"/>
</dbReference>
<dbReference type="AlphaFoldDB" id="A0AAE4K489"/>
<comment type="subcellular location">
    <subcellularLocation>
        <location evidence="1">Cell outer membrane</location>
    </subcellularLocation>
</comment>